<feature type="domain" description="Transposase IS110-like N-terminal" evidence="1">
    <location>
        <begin position="9"/>
        <end position="110"/>
    </location>
</feature>
<dbReference type="Pfam" id="PF01548">
    <property type="entry name" value="DEDD_Tnp_IS110"/>
    <property type="match status" value="1"/>
</dbReference>
<sequence>MDLLKTVFGIDVSSRKSNVCIMVNGQKVNDYAISNDMVGFNQLLDDLKQVTNPQIIFEATGVYSRRLQAFLNMHELRYVMMNPLEAKRKTKDDLHQNKTDKLDAMYLAKLQ</sequence>
<dbReference type="InterPro" id="IPR047650">
    <property type="entry name" value="Transpos_IS110"/>
</dbReference>
<dbReference type="PANTHER" id="PTHR33055">
    <property type="entry name" value="TRANSPOSASE FOR INSERTION SEQUENCE ELEMENT IS1111A"/>
    <property type="match status" value="1"/>
</dbReference>
<reference evidence="2" key="1">
    <citation type="journal article" date="2022" name="Microorganisms">
        <title>Antibiotic Susceptibility, Resistance Gene Determinants and Corresponding Genomic Regions in Lactobacillus amylovorus Isolates Derived from Wild Boars and Domestic Pigs.</title>
        <authorList>
            <person name="Moravkova M."/>
            <person name="Kostovova I."/>
            <person name="Kavanova K."/>
            <person name="Pechar R."/>
            <person name="Stanek S."/>
            <person name="Brychta A."/>
            <person name="Zeman M."/>
            <person name="Kubasova T."/>
        </authorList>
    </citation>
    <scope>NUCLEOTIDE SEQUENCE</scope>
    <source>
        <strain evidence="2">M597B</strain>
    </source>
</reference>
<dbReference type="Proteomes" id="UP001141961">
    <property type="component" value="Unassembled WGS sequence"/>
</dbReference>
<dbReference type="AlphaFoldDB" id="A0AAW6BCZ4"/>
<accession>A0AAW6BCZ4</accession>
<dbReference type="GO" id="GO:0004803">
    <property type="term" value="F:transposase activity"/>
    <property type="evidence" value="ECO:0007669"/>
    <property type="project" value="InterPro"/>
</dbReference>
<name>A0AAW6BCZ4_LACAM</name>
<evidence type="ECO:0000313" key="3">
    <source>
        <dbReference type="Proteomes" id="UP001141961"/>
    </source>
</evidence>
<evidence type="ECO:0000313" key="2">
    <source>
        <dbReference type="EMBL" id="MDB6247727.1"/>
    </source>
</evidence>
<dbReference type="GO" id="GO:0003677">
    <property type="term" value="F:DNA binding"/>
    <property type="evidence" value="ECO:0007669"/>
    <property type="project" value="InterPro"/>
</dbReference>
<dbReference type="RefSeq" id="WP_271327348.1">
    <property type="nucleotide sequence ID" value="NZ_JAOTHC010000089.1"/>
</dbReference>
<proteinExistence type="predicted"/>
<evidence type="ECO:0000259" key="1">
    <source>
        <dbReference type="Pfam" id="PF01548"/>
    </source>
</evidence>
<dbReference type="GO" id="GO:0006313">
    <property type="term" value="P:DNA transposition"/>
    <property type="evidence" value="ECO:0007669"/>
    <property type="project" value="InterPro"/>
</dbReference>
<organism evidence="2 3">
    <name type="scientific">Lactobacillus amylovorus</name>
    <dbReference type="NCBI Taxonomy" id="1604"/>
    <lineage>
        <taxon>Bacteria</taxon>
        <taxon>Bacillati</taxon>
        <taxon>Bacillota</taxon>
        <taxon>Bacilli</taxon>
        <taxon>Lactobacillales</taxon>
        <taxon>Lactobacillaceae</taxon>
        <taxon>Lactobacillus</taxon>
    </lineage>
</organism>
<reference evidence="2" key="2">
    <citation type="submission" date="2022-10" db="EMBL/GenBank/DDBJ databases">
        <authorList>
            <person name="Kostovova I."/>
            <person name="Moravkova M."/>
            <person name="Pechar R."/>
        </authorList>
    </citation>
    <scope>NUCLEOTIDE SEQUENCE</scope>
    <source>
        <strain evidence="2">M597B</strain>
    </source>
</reference>
<feature type="non-terminal residue" evidence="2">
    <location>
        <position position="111"/>
    </location>
</feature>
<protein>
    <submittedName>
        <fullName evidence="2">IS110 family transposase</fullName>
    </submittedName>
</protein>
<comment type="caution">
    <text evidence="2">The sequence shown here is derived from an EMBL/GenBank/DDBJ whole genome shotgun (WGS) entry which is preliminary data.</text>
</comment>
<dbReference type="InterPro" id="IPR002525">
    <property type="entry name" value="Transp_IS110-like_N"/>
</dbReference>
<dbReference type="PANTHER" id="PTHR33055:SF17">
    <property type="entry name" value="THIRD ORF IN TRANSPOSON ISC1491"/>
    <property type="match status" value="1"/>
</dbReference>
<dbReference type="EMBL" id="JAOTHD010000094">
    <property type="protein sequence ID" value="MDB6247727.1"/>
    <property type="molecule type" value="Genomic_DNA"/>
</dbReference>
<gene>
    <name evidence="2" type="ORF">ODV14_10755</name>
</gene>